<dbReference type="GO" id="GO:0005886">
    <property type="term" value="C:plasma membrane"/>
    <property type="evidence" value="ECO:0007669"/>
    <property type="project" value="TreeGrafter"/>
</dbReference>
<comment type="similarity">
    <text evidence="2 6">Belongs to the tetraspanin (TM4SF) family.</text>
</comment>
<keyword evidence="3 6" id="KW-0812">Transmembrane</keyword>
<dbReference type="SUPFAM" id="SSF48652">
    <property type="entry name" value="Tetraspanin"/>
    <property type="match status" value="1"/>
</dbReference>
<dbReference type="PANTHER" id="PTHR19282">
    <property type="entry name" value="TETRASPANIN"/>
    <property type="match status" value="1"/>
</dbReference>
<keyword evidence="5 6" id="KW-0472">Membrane</keyword>
<sequence>MRIDRNEKDCSAEVSVRDTVTQKGFCSGYMYVRCGKVVQGGYRCIKYTLVVFNILVILCGSVVIALGILMVTKDYGTSDVSDVTGIDYMKVAHFLIGLGTATIVIALFGCAGAAFENKYFLAFYFAIMLILVICFLAVIIVSFAFKDKLADTAGKLVHKQLMEKYGTDKHFTKAWDEVQRKLECCGLKGDVYSNTSWAFYRKTTWYTDQQGANRLVPESCCKKGSDIAKCRDTQSLIPVQELPVTKGTAANDLLFKDGCLEKLTDPLGTYAAHSIGITIATLLVTIVATLYSCCLCMAINRGESYVV</sequence>
<dbReference type="EMBL" id="JBAMIC010000011">
    <property type="protein sequence ID" value="KAK7101193.1"/>
    <property type="molecule type" value="Genomic_DNA"/>
</dbReference>
<reference evidence="7 8" key="1">
    <citation type="submission" date="2024-02" db="EMBL/GenBank/DDBJ databases">
        <title>Chromosome-scale genome assembly of the rough periwinkle Littorina saxatilis.</title>
        <authorList>
            <person name="De Jode A."/>
            <person name="Faria R."/>
            <person name="Formenti G."/>
            <person name="Sims Y."/>
            <person name="Smith T.P."/>
            <person name="Tracey A."/>
            <person name="Wood J.M.D."/>
            <person name="Zagrodzka Z.B."/>
            <person name="Johannesson K."/>
            <person name="Butlin R.K."/>
            <person name="Leder E.H."/>
        </authorList>
    </citation>
    <scope>NUCLEOTIDE SEQUENCE [LARGE SCALE GENOMIC DNA]</scope>
    <source>
        <strain evidence="7">Snail1</strain>
        <tissue evidence="7">Muscle</tissue>
    </source>
</reference>
<evidence type="ECO:0000256" key="4">
    <source>
        <dbReference type="ARBA" id="ARBA00022989"/>
    </source>
</evidence>
<feature type="transmembrane region" description="Helical" evidence="6">
    <location>
        <begin position="122"/>
        <end position="145"/>
    </location>
</feature>
<name>A0AAN9GA10_9CAEN</name>
<dbReference type="PANTHER" id="PTHR19282:SF519">
    <property type="entry name" value="TETRASPANIN"/>
    <property type="match status" value="1"/>
</dbReference>
<comment type="caution">
    <text evidence="7">The sequence shown here is derived from an EMBL/GenBank/DDBJ whole genome shotgun (WGS) entry which is preliminary data.</text>
</comment>
<dbReference type="AlphaFoldDB" id="A0AAN9GA10"/>
<evidence type="ECO:0000256" key="6">
    <source>
        <dbReference type="RuleBase" id="RU361218"/>
    </source>
</evidence>
<feature type="transmembrane region" description="Helical" evidence="6">
    <location>
        <begin position="270"/>
        <end position="291"/>
    </location>
</feature>
<dbReference type="InterPro" id="IPR008952">
    <property type="entry name" value="Tetraspanin_EC2_sf"/>
</dbReference>
<dbReference type="Pfam" id="PF00335">
    <property type="entry name" value="Tetraspanin"/>
    <property type="match status" value="1"/>
</dbReference>
<dbReference type="PIRSF" id="PIRSF002419">
    <property type="entry name" value="Tetraspanin"/>
    <property type="match status" value="1"/>
</dbReference>
<feature type="transmembrane region" description="Helical" evidence="6">
    <location>
        <begin position="49"/>
        <end position="71"/>
    </location>
</feature>
<gene>
    <name evidence="7" type="ORF">V1264_024021</name>
</gene>
<accession>A0AAN9GA10</accession>
<evidence type="ECO:0000256" key="3">
    <source>
        <dbReference type="ARBA" id="ARBA00022692"/>
    </source>
</evidence>
<dbReference type="InterPro" id="IPR018499">
    <property type="entry name" value="Tetraspanin/Peripherin"/>
</dbReference>
<comment type="subcellular location">
    <subcellularLocation>
        <location evidence="1 6">Membrane</location>
        <topology evidence="1 6">Multi-pass membrane protein</topology>
    </subcellularLocation>
</comment>
<protein>
    <recommendedName>
        <fullName evidence="6">Tetraspanin</fullName>
    </recommendedName>
</protein>
<evidence type="ECO:0000313" key="7">
    <source>
        <dbReference type="EMBL" id="KAK7101193.1"/>
    </source>
</evidence>
<keyword evidence="8" id="KW-1185">Reference proteome</keyword>
<evidence type="ECO:0000313" key="8">
    <source>
        <dbReference type="Proteomes" id="UP001374579"/>
    </source>
</evidence>
<proteinExistence type="inferred from homology"/>
<dbReference type="CDD" id="cd03156">
    <property type="entry name" value="uroplakin_I_like_LEL"/>
    <property type="match status" value="1"/>
</dbReference>
<evidence type="ECO:0000256" key="5">
    <source>
        <dbReference type="ARBA" id="ARBA00023136"/>
    </source>
</evidence>
<organism evidence="7 8">
    <name type="scientific">Littorina saxatilis</name>
    <dbReference type="NCBI Taxonomy" id="31220"/>
    <lineage>
        <taxon>Eukaryota</taxon>
        <taxon>Metazoa</taxon>
        <taxon>Spiralia</taxon>
        <taxon>Lophotrochozoa</taxon>
        <taxon>Mollusca</taxon>
        <taxon>Gastropoda</taxon>
        <taxon>Caenogastropoda</taxon>
        <taxon>Littorinimorpha</taxon>
        <taxon>Littorinoidea</taxon>
        <taxon>Littorinidae</taxon>
        <taxon>Littorina</taxon>
    </lineage>
</organism>
<dbReference type="Gene3D" id="1.10.1450.10">
    <property type="entry name" value="Tetraspanin"/>
    <property type="match status" value="1"/>
</dbReference>
<evidence type="ECO:0000256" key="2">
    <source>
        <dbReference type="ARBA" id="ARBA00006840"/>
    </source>
</evidence>
<evidence type="ECO:0000256" key="1">
    <source>
        <dbReference type="ARBA" id="ARBA00004141"/>
    </source>
</evidence>
<keyword evidence="4 6" id="KW-1133">Transmembrane helix</keyword>
<dbReference type="InterPro" id="IPR000301">
    <property type="entry name" value="Tetraspanin_animals"/>
</dbReference>
<dbReference type="Proteomes" id="UP001374579">
    <property type="component" value="Unassembled WGS sequence"/>
</dbReference>
<feature type="transmembrane region" description="Helical" evidence="6">
    <location>
        <begin position="91"/>
        <end position="115"/>
    </location>
</feature>
<dbReference type="PRINTS" id="PR00259">
    <property type="entry name" value="TMFOUR"/>
</dbReference>